<reference evidence="5 6" key="1">
    <citation type="journal article" date="1992" name="Lakartidningen">
        <title>[Penicillin V and not amoxicillin is the first choice preparation in acute otitis].</title>
        <authorList>
            <person name="Kamme C."/>
            <person name="Lundgren K."/>
            <person name="Prellner K."/>
        </authorList>
    </citation>
    <scope>NUCLEOTIDE SEQUENCE [LARGE SCALE GENOMIC DNA]</scope>
    <source>
        <strain evidence="4 6">PC2777IV</strain>
        <strain evidence="3 5">PC4580III</strain>
    </source>
</reference>
<evidence type="ECO:0000313" key="3">
    <source>
        <dbReference type="EMBL" id="TXJ39304.1"/>
    </source>
</evidence>
<protein>
    <recommendedName>
        <fullName evidence="7">Lipoprotein</fullName>
    </recommendedName>
</protein>
<dbReference type="Proteomes" id="UP000322814">
    <property type="component" value="Unassembled WGS sequence"/>
</dbReference>
<organism evidence="3 5">
    <name type="scientific">Brachyspira aalborgi</name>
    <dbReference type="NCBI Taxonomy" id="29522"/>
    <lineage>
        <taxon>Bacteria</taxon>
        <taxon>Pseudomonadati</taxon>
        <taxon>Spirochaetota</taxon>
        <taxon>Spirochaetia</taxon>
        <taxon>Brachyspirales</taxon>
        <taxon>Brachyspiraceae</taxon>
        <taxon>Brachyspira</taxon>
    </lineage>
</organism>
<evidence type="ECO:0000256" key="2">
    <source>
        <dbReference type="SAM" id="Coils"/>
    </source>
</evidence>
<name>A0A5C8EQE4_9SPIR</name>
<evidence type="ECO:0000256" key="1">
    <source>
        <dbReference type="PROSITE-ProRule" id="PRU00339"/>
    </source>
</evidence>
<dbReference type="RefSeq" id="WP_147528355.1">
    <property type="nucleotide sequence ID" value="NZ_SAYB01000002.1"/>
</dbReference>
<keyword evidence="1" id="KW-0802">TPR repeat</keyword>
<comment type="caution">
    <text evidence="3">The sequence shown here is derived from an EMBL/GenBank/DDBJ whole genome shotgun (WGS) entry which is preliminary data.</text>
</comment>
<feature type="coiled-coil region" evidence="2">
    <location>
        <begin position="167"/>
        <end position="194"/>
    </location>
</feature>
<reference evidence="3" key="2">
    <citation type="submission" date="2019-01" db="EMBL/GenBank/DDBJ databases">
        <authorList>
            <person name="Thorell K."/>
        </authorList>
    </citation>
    <scope>NUCLEOTIDE SEQUENCE</scope>
    <source>
        <strain evidence="4">PC2777IV</strain>
        <strain evidence="3">PC4580III</strain>
    </source>
</reference>
<evidence type="ECO:0008006" key="7">
    <source>
        <dbReference type="Google" id="ProtNLM"/>
    </source>
</evidence>
<gene>
    <name evidence="4" type="ORF">EPJ67_03810</name>
    <name evidence="3" type="ORF">EPJ78_01275</name>
</gene>
<dbReference type="AlphaFoldDB" id="A0A5C8EQE4"/>
<dbReference type="EMBL" id="SAYB01000002">
    <property type="protein sequence ID" value="TXJ39304.1"/>
    <property type="molecule type" value="Genomic_DNA"/>
</dbReference>
<dbReference type="OrthoDB" id="307111at2"/>
<accession>A0A5C8EQE4</accession>
<keyword evidence="2" id="KW-0175">Coiled coil</keyword>
<dbReference type="EMBL" id="SAYJ01000011">
    <property type="protein sequence ID" value="TXJ57787.1"/>
    <property type="molecule type" value="Genomic_DNA"/>
</dbReference>
<proteinExistence type="predicted"/>
<evidence type="ECO:0000313" key="4">
    <source>
        <dbReference type="EMBL" id="TXJ57787.1"/>
    </source>
</evidence>
<evidence type="ECO:0000313" key="5">
    <source>
        <dbReference type="Proteomes" id="UP000322814"/>
    </source>
</evidence>
<sequence length="197" mass="22889">MKLKLLIFILIFVISCGETMPLKEYKDASSLREKAVKYELQDYSKEQFDIAEASFSEAIILIDDNNSKESKKLANLLTTASNSYQTVLNEGLPKYAETLKEEITLERVYSKDIKAYKIDKENYELAELYYINGVEAFGTNNYEEAVNYFLQAKKLHNKAYFSTKGIFDESSKSIKEAELKIKEMEEIEKYYTNNYNN</sequence>
<dbReference type="Proteomes" id="UP000325013">
    <property type="component" value="Unassembled WGS sequence"/>
</dbReference>
<evidence type="ECO:0000313" key="6">
    <source>
        <dbReference type="Proteomes" id="UP000325013"/>
    </source>
</evidence>
<dbReference type="PROSITE" id="PS51257">
    <property type="entry name" value="PROKAR_LIPOPROTEIN"/>
    <property type="match status" value="1"/>
</dbReference>
<dbReference type="InterPro" id="IPR019734">
    <property type="entry name" value="TPR_rpt"/>
</dbReference>
<dbReference type="PROSITE" id="PS50005">
    <property type="entry name" value="TPR"/>
    <property type="match status" value="1"/>
</dbReference>
<feature type="repeat" description="TPR" evidence="1">
    <location>
        <begin position="126"/>
        <end position="159"/>
    </location>
</feature>